<feature type="domain" description="C2H2-type" evidence="1">
    <location>
        <begin position="29"/>
        <end position="49"/>
    </location>
</feature>
<name>A0ABN7SM49_OIKDI</name>
<dbReference type="Proteomes" id="UP001158576">
    <property type="component" value="Chromosome 1"/>
</dbReference>
<accession>A0ABN7SM49</accession>
<dbReference type="EMBL" id="OU015566">
    <property type="protein sequence ID" value="CAG5104279.1"/>
    <property type="molecule type" value="Genomic_DNA"/>
</dbReference>
<dbReference type="InterPro" id="IPR036236">
    <property type="entry name" value="Znf_C2H2_sf"/>
</dbReference>
<protein>
    <submittedName>
        <fullName evidence="2">Oidioi.mRNA.OKI2018_I69.chr1.g1176.t1.cds</fullName>
    </submittedName>
</protein>
<dbReference type="SUPFAM" id="SSF57667">
    <property type="entry name" value="beta-beta-alpha zinc fingers"/>
    <property type="match status" value="1"/>
</dbReference>
<evidence type="ECO:0000259" key="1">
    <source>
        <dbReference type="PROSITE" id="PS00028"/>
    </source>
</evidence>
<evidence type="ECO:0000313" key="2">
    <source>
        <dbReference type="EMBL" id="CAG5104279.1"/>
    </source>
</evidence>
<proteinExistence type="predicted"/>
<dbReference type="InterPro" id="IPR013087">
    <property type="entry name" value="Znf_C2H2_type"/>
</dbReference>
<dbReference type="Gene3D" id="3.30.160.60">
    <property type="entry name" value="Classic Zinc Finger"/>
    <property type="match status" value="1"/>
</dbReference>
<evidence type="ECO:0000313" key="3">
    <source>
        <dbReference type="Proteomes" id="UP001158576"/>
    </source>
</evidence>
<reference evidence="2 3" key="1">
    <citation type="submission" date="2021-04" db="EMBL/GenBank/DDBJ databases">
        <authorList>
            <person name="Bliznina A."/>
        </authorList>
    </citation>
    <scope>NUCLEOTIDE SEQUENCE [LARGE SCALE GENOMIC DNA]</scope>
</reference>
<gene>
    <name evidence="2" type="ORF">OKIOD_LOCUS9941</name>
</gene>
<organism evidence="2 3">
    <name type="scientific">Oikopleura dioica</name>
    <name type="common">Tunicate</name>
    <dbReference type="NCBI Taxonomy" id="34765"/>
    <lineage>
        <taxon>Eukaryota</taxon>
        <taxon>Metazoa</taxon>
        <taxon>Chordata</taxon>
        <taxon>Tunicata</taxon>
        <taxon>Appendicularia</taxon>
        <taxon>Copelata</taxon>
        <taxon>Oikopleuridae</taxon>
        <taxon>Oikopleura</taxon>
    </lineage>
</organism>
<sequence length="332" mass="36434">MAPVNYRSDAEMTWREDTNIGAKNESLGCQFCPRKFPTKTKAARHEESHDLIRRWGCRHCAKQYKDKYDVKKHLCSAHGHNNENWEEGARYIGTDIEPPMIGPVKTRRPRKALAPLALNATLDSCSKNNSSFVVNAPANQFGFSNSSNQQSSSGPFLEEAGQLVLSRAQVEVQVADLDAAPSVAAASEPLGQLHSVAAQLSAHPLLVQVASLEAAPSVAAASVPLAQLPVEVMIFSKLILPLSAFALETATGAANFVEEYVEIYSLCAETELGFHQETDEMSQELMAHIGDACDNFTRTYICMDYQPPEGFSDLKKPEKRASFPENTPNFFV</sequence>
<feature type="domain" description="C2H2-type" evidence="1">
    <location>
        <begin position="57"/>
        <end position="78"/>
    </location>
</feature>
<dbReference type="PROSITE" id="PS00028">
    <property type="entry name" value="ZINC_FINGER_C2H2_1"/>
    <property type="match status" value="2"/>
</dbReference>
<keyword evidence="3" id="KW-1185">Reference proteome</keyword>
<dbReference type="SMART" id="SM00355">
    <property type="entry name" value="ZnF_C2H2"/>
    <property type="match status" value="2"/>
</dbReference>